<organism evidence="4 5">
    <name type="scientific">Thelephora terrestris</name>
    <dbReference type="NCBI Taxonomy" id="56493"/>
    <lineage>
        <taxon>Eukaryota</taxon>
        <taxon>Fungi</taxon>
        <taxon>Dikarya</taxon>
        <taxon>Basidiomycota</taxon>
        <taxon>Agaricomycotina</taxon>
        <taxon>Agaricomycetes</taxon>
        <taxon>Thelephorales</taxon>
        <taxon>Thelephoraceae</taxon>
        <taxon>Thelephora</taxon>
    </lineage>
</organism>
<dbReference type="Pfam" id="PF12739">
    <property type="entry name" value="TRAPPC-Trs85"/>
    <property type="match status" value="1"/>
</dbReference>
<accession>A0A9P6L821</accession>
<dbReference type="EMBL" id="WIUZ02000005">
    <property type="protein sequence ID" value="KAF9787333.1"/>
    <property type="molecule type" value="Genomic_DNA"/>
</dbReference>
<feature type="domain" description="TPPC8 C-terminal Ig-like" evidence="2">
    <location>
        <begin position="1192"/>
        <end position="1283"/>
    </location>
</feature>
<dbReference type="InterPro" id="IPR024420">
    <property type="entry name" value="TRAPP_III_complex_Trs85"/>
</dbReference>
<protein>
    <submittedName>
        <fullName evidence="4">ER-golgi trafficking TRAPP I complex 85 kDa subunit-domain-containing protein</fullName>
    </submittedName>
</protein>
<feature type="region of interest" description="Disordered" evidence="1">
    <location>
        <begin position="313"/>
        <end position="332"/>
    </location>
</feature>
<proteinExistence type="predicted"/>
<evidence type="ECO:0000256" key="1">
    <source>
        <dbReference type="SAM" id="MobiDB-lite"/>
    </source>
</evidence>
<dbReference type="Pfam" id="PF24545">
    <property type="entry name" value="Ig_TPPC8_1st"/>
    <property type="match status" value="1"/>
</dbReference>
<comment type="caution">
    <text evidence="4">The sequence shown here is derived from an EMBL/GenBank/DDBJ whole genome shotgun (WGS) entry which is preliminary data.</text>
</comment>
<reference evidence="4" key="1">
    <citation type="journal article" date="2020" name="Nat. Commun.">
        <title>Large-scale genome sequencing of mycorrhizal fungi provides insights into the early evolution of symbiotic traits.</title>
        <authorList>
            <person name="Miyauchi S."/>
            <person name="Kiss E."/>
            <person name="Kuo A."/>
            <person name="Drula E."/>
            <person name="Kohler A."/>
            <person name="Sanchez-Garcia M."/>
            <person name="Morin E."/>
            <person name="Andreopoulos B."/>
            <person name="Barry K.W."/>
            <person name="Bonito G."/>
            <person name="Buee M."/>
            <person name="Carver A."/>
            <person name="Chen C."/>
            <person name="Cichocki N."/>
            <person name="Clum A."/>
            <person name="Culley D."/>
            <person name="Crous P.W."/>
            <person name="Fauchery L."/>
            <person name="Girlanda M."/>
            <person name="Hayes R.D."/>
            <person name="Keri Z."/>
            <person name="LaButti K."/>
            <person name="Lipzen A."/>
            <person name="Lombard V."/>
            <person name="Magnuson J."/>
            <person name="Maillard F."/>
            <person name="Murat C."/>
            <person name="Nolan M."/>
            <person name="Ohm R.A."/>
            <person name="Pangilinan J."/>
            <person name="Pereira M.F."/>
            <person name="Perotto S."/>
            <person name="Peter M."/>
            <person name="Pfister S."/>
            <person name="Riley R."/>
            <person name="Sitrit Y."/>
            <person name="Stielow J.B."/>
            <person name="Szollosi G."/>
            <person name="Zifcakova L."/>
            <person name="Stursova M."/>
            <person name="Spatafora J.W."/>
            <person name="Tedersoo L."/>
            <person name="Vaario L.M."/>
            <person name="Yamada A."/>
            <person name="Yan M."/>
            <person name="Wang P."/>
            <person name="Xu J."/>
            <person name="Bruns T."/>
            <person name="Baldrian P."/>
            <person name="Vilgalys R."/>
            <person name="Dunand C."/>
            <person name="Henrissat B."/>
            <person name="Grigoriev I.V."/>
            <person name="Hibbett D."/>
            <person name="Nagy L.G."/>
            <person name="Martin F.M."/>
        </authorList>
    </citation>
    <scope>NUCLEOTIDE SEQUENCE</scope>
    <source>
        <strain evidence="4">UH-Tt-Lm1</strain>
    </source>
</reference>
<dbReference type="InterPro" id="IPR058541">
    <property type="entry name" value="Ig_TPPC8_1st"/>
</dbReference>
<dbReference type="Pfam" id="PF24542">
    <property type="entry name" value="Ig_TPPC8_C"/>
    <property type="match status" value="1"/>
</dbReference>
<evidence type="ECO:0000313" key="5">
    <source>
        <dbReference type="Proteomes" id="UP000736335"/>
    </source>
</evidence>
<dbReference type="GO" id="GO:1990072">
    <property type="term" value="C:TRAPPIII protein complex"/>
    <property type="evidence" value="ECO:0007669"/>
    <property type="project" value="TreeGrafter"/>
</dbReference>
<gene>
    <name evidence="4" type="ORF">BJ322DRAFT_1054781</name>
</gene>
<reference evidence="4" key="2">
    <citation type="submission" date="2020-11" db="EMBL/GenBank/DDBJ databases">
        <authorList>
            <consortium name="DOE Joint Genome Institute"/>
            <person name="Kuo A."/>
            <person name="Miyauchi S."/>
            <person name="Kiss E."/>
            <person name="Drula E."/>
            <person name="Kohler A."/>
            <person name="Sanchez-Garcia M."/>
            <person name="Andreopoulos B."/>
            <person name="Barry K.W."/>
            <person name="Bonito G."/>
            <person name="Buee M."/>
            <person name="Carver A."/>
            <person name="Chen C."/>
            <person name="Cichocki N."/>
            <person name="Clum A."/>
            <person name="Culley D."/>
            <person name="Crous P.W."/>
            <person name="Fauchery L."/>
            <person name="Girlanda M."/>
            <person name="Hayes R."/>
            <person name="Keri Z."/>
            <person name="Labutti K."/>
            <person name="Lipzen A."/>
            <person name="Lombard V."/>
            <person name="Magnuson J."/>
            <person name="Maillard F."/>
            <person name="Morin E."/>
            <person name="Murat C."/>
            <person name="Nolan M."/>
            <person name="Ohm R."/>
            <person name="Pangilinan J."/>
            <person name="Pereira M."/>
            <person name="Perotto S."/>
            <person name="Peter M."/>
            <person name="Riley R."/>
            <person name="Sitrit Y."/>
            <person name="Stielow B."/>
            <person name="Szollosi G."/>
            <person name="Zifcakova L."/>
            <person name="Stursova M."/>
            <person name="Spatafora J.W."/>
            <person name="Tedersoo L."/>
            <person name="Vaario L.-M."/>
            <person name="Yamada A."/>
            <person name="Yan M."/>
            <person name="Wang P."/>
            <person name="Xu J."/>
            <person name="Bruns T."/>
            <person name="Baldrian P."/>
            <person name="Vilgalys R."/>
            <person name="Henrissat B."/>
            <person name="Grigoriev I.V."/>
            <person name="Hibbett D."/>
            <person name="Nagy L.G."/>
            <person name="Martin F.M."/>
        </authorList>
    </citation>
    <scope>NUCLEOTIDE SEQUENCE</scope>
    <source>
        <strain evidence="4">UH-Tt-Lm1</strain>
    </source>
</reference>
<dbReference type="InterPro" id="IPR057651">
    <property type="entry name" value="Ig_TPPC8_C"/>
</dbReference>
<sequence>MPPTLPVSLSPHICVISSPDVEVALRSGALPPLPQLLQSFSPLSSVTTRTPTQIQHPQFVLRFSDLAEIEEACREDEEERANRTIDWMGSRVSEKAAKWVEIMDRTKSEGVTTPWWEELKKCAEGNVVPSRTEGWNHPVAIIFAVSTAAGNPLQALQDLHARQIDLPPWVDPAYLRCTLIIQCGTSSLSDPITESLFNAVKKQHANSHLLKLALPSPPPSGVPSPALLPRLPGNPETTGPDTPQLRPQVDSFEIRMIETDLESTAKFVRELAVESLIPWMGKCILEWNEAYSSSRRLPSRLFSSTRRLFGTGSISNSPAQGTVPLPSHGHTTSTSSVASLPINVTPLAQQRRLAEFATVLGDYKLAIPIWEVVRKEGKGGSEVLPLLLTASPAVGLHAKHAITSINTNFPASTLVTALAYTVRWDAGILKQDFLSRELEGERWLVWAAGSAEEAPAALLLAHAAQLSVIKGSRRRAALWFLSAANRLEKCGIKPLTTYFLRRAHLMYQSPVEKELSPSFWEIEDKSSKHWEGFGGIVPGIEHALGRLLYTTGDVEGAVKLFLGLLKGTMSSSPSLSLPGAVMGPNGTVAAPPQETQVNLDNVFLDDFRVAFRHWVETAGKKLDLASFRLPTAFCKPKATKLRLRDDHLGDDDGEWKEREREWAEFWRGRGGKEKLDNRRKGVVNETIWVDFALKNPLQVEVELTDLTVVVKEAGKTMTNEPQEGLVEVEEIDKICLGPGEQRTIPISIKSLRPAKLVLTELTYKFFASIPCSESLGARGRRLNDTAIQRQDKNYAPDVFVEVETEECRQRLDASFVEDGQVALIQGERRRLELWINNTGVEDVSEIWVVSGPENVIWIENSAAEKTPGPSEEVFRSMNSVSNPVPSQIQIEDYTGSEALEPKGYFKLPIVYHADRVEGTEIRVMFVYRLDDGGFRSTRASLSVQIQPAFEISISSKPGSGGDSEFLLSLEVENTTPSTSLKISQISTMSPSWACHSPTSGFIVDLPPSQIVRVGLCAKRWEDGAEGIGEIKKFVRGKLGAVLRGEDIEPSEPPPLEVSCTHFSGSDPILAFGSEELSYSVRQNKRKLVRQSISRAYPSIASSSHHTIFPLYNPASVDALVFWEIPSRKRSGHVLVSGLTLGAEHGELGSTIEEAESAKVKRSMYAETQKEKMEVMQAVRGGEWNVNSNPVVVNVKYELVVEHDFGSGSCGIPVTFVISNCSLTHPAKFVFRLPSSESKKSSTPHILPPQYTGRRTFRGLIERSQTTELHAKVWIHRPGTYSLDGWVVESEVGDRQEDGTWKMRHRYSSQQQNQQGQSDGGISCVTVRGVSKSA</sequence>
<feature type="region of interest" description="Disordered" evidence="1">
    <location>
        <begin position="218"/>
        <end position="246"/>
    </location>
</feature>
<dbReference type="OrthoDB" id="203724at2759"/>
<keyword evidence="5" id="KW-1185">Reference proteome</keyword>
<dbReference type="PANTHER" id="PTHR12975:SF6">
    <property type="entry name" value="TRAFFICKING PROTEIN PARTICLE COMPLEX SUBUNIT 8"/>
    <property type="match status" value="1"/>
</dbReference>
<dbReference type="Proteomes" id="UP000736335">
    <property type="component" value="Unassembled WGS sequence"/>
</dbReference>
<feature type="domain" description="TPPC8 first Ig-like" evidence="3">
    <location>
        <begin position="679"/>
        <end position="796"/>
    </location>
</feature>
<evidence type="ECO:0000259" key="2">
    <source>
        <dbReference type="Pfam" id="PF24542"/>
    </source>
</evidence>
<evidence type="ECO:0000313" key="4">
    <source>
        <dbReference type="EMBL" id="KAF9787333.1"/>
    </source>
</evidence>
<evidence type="ECO:0000259" key="3">
    <source>
        <dbReference type="Pfam" id="PF24545"/>
    </source>
</evidence>
<dbReference type="PANTHER" id="PTHR12975">
    <property type="entry name" value="TRANSPORT PROTEIN TRAPP"/>
    <property type="match status" value="1"/>
</dbReference>
<name>A0A9P6L821_9AGAM</name>